<name>A0AAN6YX08_9PEZI</name>
<reference evidence="1" key="1">
    <citation type="journal article" date="2023" name="Mol. Phylogenet. Evol.">
        <title>Genome-scale phylogeny and comparative genomics of the fungal order Sordariales.</title>
        <authorList>
            <person name="Hensen N."/>
            <person name="Bonometti L."/>
            <person name="Westerberg I."/>
            <person name="Brannstrom I.O."/>
            <person name="Guillou S."/>
            <person name="Cros-Aarteil S."/>
            <person name="Calhoun S."/>
            <person name="Haridas S."/>
            <person name="Kuo A."/>
            <person name="Mondo S."/>
            <person name="Pangilinan J."/>
            <person name="Riley R."/>
            <person name="LaButti K."/>
            <person name="Andreopoulos B."/>
            <person name="Lipzen A."/>
            <person name="Chen C."/>
            <person name="Yan M."/>
            <person name="Daum C."/>
            <person name="Ng V."/>
            <person name="Clum A."/>
            <person name="Steindorff A."/>
            <person name="Ohm R.A."/>
            <person name="Martin F."/>
            <person name="Silar P."/>
            <person name="Natvig D.O."/>
            <person name="Lalanne C."/>
            <person name="Gautier V."/>
            <person name="Ament-Velasquez S.L."/>
            <person name="Kruys A."/>
            <person name="Hutchinson M.I."/>
            <person name="Powell A.J."/>
            <person name="Barry K."/>
            <person name="Miller A.N."/>
            <person name="Grigoriev I.V."/>
            <person name="Debuchy R."/>
            <person name="Gladieux P."/>
            <person name="Hiltunen Thoren M."/>
            <person name="Johannesson H."/>
        </authorList>
    </citation>
    <scope>NUCLEOTIDE SEQUENCE</scope>
    <source>
        <strain evidence="1">CBS 508.74</strain>
    </source>
</reference>
<sequence>MALLVSKMRGCSRSPLCSRRPARFSDIAVSSVSGLWLIRRSNIPHPCQGCGVSPRRIYCSDVSGPLLQSIHDKSARRCGAMSSIVDADQPFTGAQAKAFKVLNLPFASWKMHLNEPSSSGRSSRVADLAERDQVPWVRHAAYCVVCPDIRTMGQVLYIHKVPYARYSRCKPACLRPTMVVVSIKYGSPLAFGSQRSPTQRVSMFSNNEVEICPTVDNGPTARYSQPVQLHVVGT</sequence>
<protein>
    <submittedName>
        <fullName evidence="1">Uncharacterized protein</fullName>
    </submittedName>
</protein>
<reference evidence="1" key="2">
    <citation type="submission" date="2023-05" db="EMBL/GenBank/DDBJ databases">
        <authorList>
            <consortium name="Lawrence Berkeley National Laboratory"/>
            <person name="Steindorff A."/>
            <person name="Hensen N."/>
            <person name="Bonometti L."/>
            <person name="Westerberg I."/>
            <person name="Brannstrom I.O."/>
            <person name="Guillou S."/>
            <person name="Cros-Aarteil S."/>
            <person name="Calhoun S."/>
            <person name="Haridas S."/>
            <person name="Kuo A."/>
            <person name="Mondo S."/>
            <person name="Pangilinan J."/>
            <person name="Riley R."/>
            <person name="Labutti K."/>
            <person name="Andreopoulos B."/>
            <person name="Lipzen A."/>
            <person name="Chen C."/>
            <person name="Yanf M."/>
            <person name="Daum C."/>
            <person name="Ng V."/>
            <person name="Clum A."/>
            <person name="Ohm R."/>
            <person name="Martin F."/>
            <person name="Silar P."/>
            <person name="Natvig D."/>
            <person name="Lalanne C."/>
            <person name="Gautier V."/>
            <person name="Ament-Velasquez S.L."/>
            <person name="Kruys A."/>
            <person name="Hutchinson M.I."/>
            <person name="Powell A.J."/>
            <person name="Barry K."/>
            <person name="Miller A.N."/>
            <person name="Grigoriev I.V."/>
            <person name="Debuchy R."/>
            <person name="Gladieux P."/>
            <person name="Thoren M.H."/>
            <person name="Johannesson H."/>
        </authorList>
    </citation>
    <scope>NUCLEOTIDE SEQUENCE</scope>
    <source>
        <strain evidence="1">CBS 508.74</strain>
    </source>
</reference>
<dbReference type="AlphaFoldDB" id="A0AAN6YX08"/>
<gene>
    <name evidence="1" type="ORF">N656DRAFT_21526</name>
</gene>
<dbReference type="GeneID" id="89933038"/>
<proteinExistence type="predicted"/>
<organism evidence="1 2">
    <name type="scientific">Canariomyces notabilis</name>
    <dbReference type="NCBI Taxonomy" id="2074819"/>
    <lineage>
        <taxon>Eukaryota</taxon>
        <taxon>Fungi</taxon>
        <taxon>Dikarya</taxon>
        <taxon>Ascomycota</taxon>
        <taxon>Pezizomycotina</taxon>
        <taxon>Sordariomycetes</taxon>
        <taxon>Sordariomycetidae</taxon>
        <taxon>Sordariales</taxon>
        <taxon>Chaetomiaceae</taxon>
        <taxon>Canariomyces</taxon>
    </lineage>
</organism>
<dbReference type="Proteomes" id="UP001302812">
    <property type="component" value="Unassembled WGS sequence"/>
</dbReference>
<accession>A0AAN6YX08</accession>
<evidence type="ECO:0000313" key="1">
    <source>
        <dbReference type="EMBL" id="KAK4117201.1"/>
    </source>
</evidence>
<dbReference type="RefSeq" id="XP_064674771.1">
    <property type="nucleotide sequence ID" value="XM_064808915.1"/>
</dbReference>
<keyword evidence="2" id="KW-1185">Reference proteome</keyword>
<dbReference type="EMBL" id="MU853332">
    <property type="protein sequence ID" value="KAK4117201.1"/>
    <property type="molecule type" value="Genomic_DNA"/>
</dbReference>
<comment type="caution">
    <text evidence="1">The sequence shown here is derived from an EMBL/GenBank/DDBJ whole genome shotgun (WGS) entry which is preliminary data.</text>
</comment>
<evidence type="ECO:0000313" key="2">
    <source>
        <dbReference type="Proteomes" id="UP001302812"/>
    </source>
</evidence>